<comment type="caution">
    <text evidence="1">The sequence shown here is derived from an EMBL/GenBank/DDBJ whole genome shotgun (WGS) entry which is preliminary data.</text>
</comment>
<sequence>MISFEPHGIFYLDASSSSVCLLFQLEKHATEESRLTPPVYSRKEPVCPNIYDTRFLKTVWHDKINLQIANFSALSRWRKNLLA</sequence>
<dbReference type="AlphaFoldDB" id="A0A540KVW2"/>
<dbReference type="EMBL" id="VIEB01000924">
    <property type="protein sequence ID" value="TQD78142.1"/>
    <property type="molecule type" value="Genomic_DNA"/>
</dbReference>
<organism evidence="1 2">
    <name type="scientific">Malus baccata</name>
    <name type="common">Siberian crab apple</name>
    <name type="synonym">Pyrus baccata</name>
    <dbReference type="NCBI Taxonomy" id="106549"/>
    <lineage>
        <taxon>Eukaryota</taxon>
        <taxon>Viridiplantae</taxon>
        <taxon>Streptophyta</taxon>
        <taxon>Embryophyta</taxon>
        <taxon>Tracheophyta</taxon>
        <taxon>Spermatophyta</taxon>
        <taxon>Magnoliopsida</taxon>
        <taxon>eudicotyledons</taxon>
        <taxon>Gunneridae</taxon>
        <taxon>Pentapetalae</taxon>
        <taxon>rosids</taxon>
        <taxon>fabids</taxon>
        <taxon>Rosales</taxon>
        <taxon>Rosaceae</taxon>
        <taxon>Amygdaloideae</taxon>
        <taxon>Maleae</taxon>
        <taxon>Malus</taxon>
    </lineage>
</organism>
<accession>A0A540KVW2</accession>
<protein>
    <submittedName>
        <fullName evidence="1">Uncharacterized protein</fullName>
    </submittedName>
</protein>
<evidence type="ECO:0000313" key="2">
    <source>
        <dbReference type="Proteomes" id="UP000315295"/>
    </source>
</evidence>
<evidence type="ECO:0000313" key="1">
    <source>
        <dbReference type="EMBL" id="TQD78142.1"/>
    </source>
</evidence>
<keyword evidence="2" id="KW-1185">Reference proteome</keyword>
<proteinExistence type="predicted"/>
<gene>
    <name evidence="1" type="ORF">C1H46_036311</name>
</gene>
<dbReference type="STRING" id="106549.A0A540KVW2"/>
<name>A0A540KVW2_MALBA</name>
<reference evidence="1 2" key="1">
    <citation type="journal article" date="2019" name="G3 (Bethesda)">
        <title>Sequencing of a Wild Apple (Malus baccata) Genome Unravels the Differences Between Cultivated and Wild Apple Species Regarding Disease Resistance and Cold Tolerance.</title>
        <authorList>
            <person name="Chen X."/>
        </authorList>
    </citation>
    <scope>NUCLEOTIDE SEQUENCE [LARGE SCALE GENOMIC DNA]</scope>
    <source>
        <strain evidence="2">cv. Shandingzi</strain>
        <tissue evidence="1">Leaves</tissue>
    </source>
</reference>
<dbReference type="Proteomes" id="UP000315295">
    <property type="component" value="Unassembled WGS sequence"/>
</dbReference>